<evidence type="ECO:0000256" key="1">
    <source>
        <dbReference type="SAM" id="MobiDB-lite"/>
    </source>
</evidence>
<accession>A0A2N9JFR7</accession>
<dbReference type="InterPro" id="IPR021421">
    <property type="entry name" value="DUF3071"/>
</dbReference>
<dbReference type="KEGG" id="mgg:MPLG2_1567"/>
<feature type="region of interest" description="Disordered" evidence="1">
    <location>
        <begin position="327"/>
        <end position="474"/>
    </location>
</feature>
<feature type="compositionally biased region" description="Acidic residues" evidence="1">
    <location>
        <begin position="385"/>
        <end position="394"/>
    </location>
</feature>
<feature type="compositionally biased region" description="Acidic residues" evidence="1">
    <location>
        <begin position="351"/>
        <end position="365"/>
    </location>
</feature>
<proteinExistence type="predicted"/>
<dbReference type="AlphaFoldDB" id="A0A2N9JFR7"/>
<reference evidence="3 4" key="1">
    <citation type="submission" date="2018-02" db="EMBL/GenBank/DDBJ databases">
        <authorList>
            <person name="Cohen D.B."/>
            <person name="Kent A.D."/>
        </authorList>
    </citation>
    <scope>NUCLEOTIDE SEQUENCE [LARGE SCALE GENOMIC DNA]</scope>
    <source>
        <strain evidence="3">1</strain>
    </source>
</reference>
<protein>
    <recommendedName>
        <fullName evidence="2">DUF3071 domain-containing protein</fullName>
    </recommendedName>
</protein>
<evidence type="ECO:0000259" key="2">
    <source>
        <dbReference type="Pfam" id="PF11268"/>
    </source>
</evidence>
<dbReference type="Pfam" id="PF11268">
    <property type="entry name" value="DUF3071"/>
    <property type="match status" value="1"/>
</dbReference>
<sequence>MRTARPLGLSPDGRSLIVVVDGEQLAIPADDRLRAALRNDRARMGQLEIEMESALRPRDIQARIRAGESLEAVAQAAGVPMAQIEPFAAPVIAEREHIAGLAQSNPVRRAGDAVAHRSLRAVVSDRLLSRGIDADSVDWDAWRSGERRWTVRLSYKSGSAHRQADFTYDQTGRFSVAANEDARWLTGEHSSSHGPQPGRKRHTDEASDERSHDDNDELAIVRAIQPQFEVTPDIDDDDDLLTDSPDNEDAFAEGDLAEVDGVYDIIPGDRSNMDVLYDMLSTFDEDSVQIYAGLVRPAPDQDAAPVVDPGVETVVVVESVEVIELELDDDAQPAVGEAGATDVPTERLPSGDDEASASEDGEEAIFAEVPIVHSPLADEPPHEDFEAEQTEPEPEVSVVADEPEAVEEPEPAPKPSRPTGRKRTPAAAPITEPEQPSLVDEAANEPSRPIKRKRASVPSWDEIMFGSPAPKPKD</sequence>
<dbReference type="RefSeq" id="WP_105185534.1">
    <property type="nucleotide sequence ID" value="NZ_BAAAGO010000007.1"/>
</dbReference>
<dbReference type="Proteomes" id="UP000238164">
    <property type="component" value="Chromosome 1"/>
</dbReference>
<gene>
    <name evidence="3" type="ORF">MPLG2_1567</name>
</gene>
<keyword evidence="4" id="KW-1185">Reference proteome</keyword>
<feature type="domain" description="DUF3071" evidence="2">
    <location>
        <begin position="1"/>
        <end position="168"/>
    </location>
</feature>
<feature type="compositionally biased region" description="Basic and acidic residues" evidence="1">
    <location>
        <begin position="202"/>
        <end position="213"/>
    </location>
</feature>
<dbReference type="EMBL" id="LT985188">
    <property type="protein sequence ID" value="SPD86603.1"/>
    <property type="molecule type" value="Genomic_DNA"/>
</dbReference>
<feature type="region of interest" description="Disordered" evidence="1">
    <location>
        <begin position="186"/>
        <end position="215"/>
    </location>
</feature>
<dbReference type="OrthoDB" id="5180791at2"/>
<organism evidence="3 4">
    <name type="scientific">Micropruina glycogenica</name>
    <dbReference type="NCBI Taxonomy" id="75385"/>
    <lineage>
        <taxon>Bacteria</taxon>
        <taxon>Bacillati</taxon>
        <taxon>Actinomycetota</taxon>
        <taxon>Actinomycetes</taxon>
        <taxon>Propionibacteriales</taxon>
        <taxon>Nocardioidaceae</taxon>
        <taxon>Micropruina</taxon>
    </lineage>
</organism>
<evidence type="ECO:0000313" key="4">
    <source>
        <dbReference type="Proteomes" id="UP000238164"/>
    </source>
</evidence>
<dbReference type="NCBIfam" id="NF040712">
    <property type="entry name" value="SepH"/>
    <property type="match status" value="1"/>
</dbReference>
<feature type="compositionally biased region" description="Acidic residues" evidence="1">
    <location>
        <begin position="401"/>
        <end position="410"/>
    </location>
</feature>
<evidence type="ECO:0000313" key="3">
    <source>
        <dbReference type="EMBL" id="SPD86603.1"/>
    </source>
</evidence>
<name>A0A2N9JFR7_9ACTN</name>
<dbReference type="InterPro" id="IPR047682">
    <property type="entry name" value="SepH-like"/>
</dbReference>